<gene>
    <name evidence="1" type="ORF">H9630_15535</name>
</gene>
<protein>
    <recommendedName>
        <fullName evidence="3">DUF695 domain-containing protein</fullName>
    </recommendedName>
</protein>
<comment type="caution">
    <text evidence="1">The sequence shown here is derived from an EMBL/GenBank/DDBJ whole genome shotgun (WGS) entry which is preliminary data.</text>
</comment>
<dbReference type="EMBL" id="JACSPU010000005">
    <property type="protein sequence ID" value="MBD8016240.1"/>
    <property type="molecule type" value="Genomic_DNA"/>
</dbReference>
<reference evidence="1 2" key="1">
    <citation type="submission" date="2020-08" db="EMBL/GenBank/DDBJ databases">
        <title>A Genomic Blueprint of the Chicken Gut Microbiome.</title>
        <authorList>
            <person name="Gilroy R."/>
            <person name="Ravi A."/>
            <person name="Getino M."/>
            <person name="Pursley I."/>
            <person name="Horton D.L."/>
            <person name="Alikhan N.-F."/>
            <person name="Baker D."/>
            <person name="Gharbi K."/>
            <person name="Hall N."/>
            <person name="Watson M."/>
            <person name="Adriaenssens E.M."/>
            <person name="Foster-Nyarko E."/>
            <person name="Jarju S."/>
            <person name="Secka A."/>
            <person name="Antonio M."/>
            <person name="Oren A."/>
            <person name="Chaudhuri R."/>
            <person name="La Ragione R.M."/>
            <person name="Hildebrand F."/>
            <person name="Pallen M.J."/>
        </authorList>
    </citation>
    <scope>NUCLEOTIDE SEQUENCE [LARGE SCALE GENOMIC DNA]</scope>
    <source>
        <strain evidence="1 2">Sa1BUA13</strain>
    </source>
</reference>
<accession>A0ABR8WGR4</accession>
<dbReference type="Proteomes" id="UP000658980">
    <property type="component" value="Unassembled WGS sequence"/>
</dbReference>
<proteinExistence type="predicted"/>
<dbReference type="RefSeq" id="WP_191716407.1">
    <property type="nucleotide sequence ID" value="NZ_JACSPU010000005.1"/>
</dbReference>
<evidence type="ECO:0000313" key="2">
    <source>
        <dbReference type="Proteomes" id="UP000658980"/>
    </source>
</evidence>
<organism evidence="1 2">
    <name type="scientific">Planococcus wigleyi</name>
    <dbReference type="NCBI Taxonomy" id="2762216"/>
    <lineage>
        <taxon>Bacteria</taxon>
        <taxon>Bacillati</taxon>
        <taxon>Bacillota</taxon>
        <taxon>Bacilli</taxon>
        <taxon>Bacillales</taxon>
        <taxon>Caryophanaceae</taxon>
        <taxon>Planococcus</taxon>
    </lineage>
</organism>
<name>A0ABR8WGR4_9BACL</name>
<sequence>MNWLPKRKDKVAAFWEWFEDNKKAYFDLDDSGRDKLFNQLEKKLHKVNRHLAFELSEGLVDGKREFIVSADGMVEAFDAVINLVGQAPDLPLFTIVAFRQPQEEEVSIEYGEIELSWEDIFCTFEKDSDEVNLILYIKGFTEDNEDEFVSASFILLDTIIGEYNAGMRIGEIEFTSYEGQPDVRPVKELQSLF</sequence>
<evidence type="ECO:0000313" key="1">
    <source>
        <dbReference type="EMBL" id="MBD8016240.1"/>
    </source>
</evidence>
<evidence type="ECO:0008006" key="3">
    <source>
        <dbReference type="Google" id="ProtNLM"/>
    </source>
</evidence>
<keyword evidence="2" id="KW-1185">Reference proteome</keyword>